<dbReference type="InterPro" id="IPR055378">
    <property type="entry name" value="GH3_C"/>
</dbReference>
<keyword evidence="4" id="KW-1185">Reference proteome</keyword>
<evidence type="ECO:0000313" key="2">
    <source>
        <dbReference type="EMBL" id="KRH12800.1"/>
    </source>
</evidence>
<sequence>MGNKQNSKKESVRVLRSCISSLESGLGAIYKVQKDKGQLRSLRIFIIRPGAFDQLSELAIKNGTSRQTYEWPRMVRGKWLWSFVVSKKDVLTSISAT</sequence>
<reference evidence="2 3" key="1">
    <citation type="journal article" date="2010" name="Nature">
        <title>Genome sequence of the palaeopolyploid soybean.</title>
        <authorList>
            <person name="Schmutz J."/>
            <person name="Cannon S.B."/>
            <person name="Schlueter J."/>
            <person name="Ma J."/>
            <person name="Mitros T."/>
            <person name="Nelson W."/>
            <person name="Hyten D.L."/>
            <person name="Song Q."/>
            <person name="Thelen J.J."/>
            <person name="Cheng J."/>
            <person name="Xu D."/>
            <person name="Hellsten U."/>
            <person name="May G.D."/>
            <person name="Yu Y."/>
            <person name="Sakurai T."/>
            <person name="Umezawa T."/>
            <person name="Bhattacharyya M.K."/>
            <person name="Sandhu D."/>
            <person name="Valliyodan B."/>
            <person name="Lindquist E."/>
            <person name="Peto M."/>
            <person name="Grant D."/>
            <person name="Shu S."/>
            <person name="Goodstein D."/>
            <person name="Barry K."/>
            <person name="Futrell-Griggs M."/>
            <person name="Abernathy B."/>
            <person name="Du J."/>
            <person name="Tian Z."/>
            <person name="Zhu L."/>
            <person name="Gill N."/>
            <person name="Joshi T."/>
            <person name="Libault M."/>
            <person name="Sethuraman A."/>
            <person name="Zhang X.-C."/>
            <person name="Shinozaki K."/>
            <person name="Nguyen H.T."/>
            <person name="Wing R.A."/>
            <person name="Cregan P."/>
            <person name="Specht J."/>
            <person name="Grimwood J."/>
            <person name="Rokhsar D."/>
            <person name="Stacey G."/>
            <person name="Shoemaker R.C."/>
            <person name="Jackson S.A."/>
        </authorList>
    </citation>
    <scope>NUCLEOTIDE SEQUENCE</scope>
    <source>
        <strain evidence="3">cv. Williams 82</strain>
        <tissue evidence="2">Callus</tissue>
    </source>
</reference>
<dbReference type="HOGENOM" id="CLU_2350841_0_0_1"/>
<dbReference type="EMBL" id="CM000848">
    <property type="protein sequence ID" value="KRH12800.1"/>
    <property type="molecule type" value="Genomic_DNA"/>
</dbReference>
<reference evidence="2" key="3">
    <citation type="submission" date="2018-07" db="EMBL/GenBank/DDBJ databases">
        <title>WGS assembly of Glycine max.</title>
        <authorList>
            <person name="Schmutz J."/>
            <person name="Cannon S."/>
            <person name="Schlueter J."/>
            <person name="Ma J."/>
            <person name="Mitros T."/>
            <person name="Nelson W."/>
            <person name="Hyten D."/>
            <person name="Song Q."/>
            <person name="Thelen J."/>
            <person name="Cheng J."/>
            <person name="Xu D."/>
            <person name="Hellsten U."/>
            <person name="May G."/>
            <person name="Yu Y."/>
            <person name="Sakurai T."/>
            <person name="Umezawa T."/>
            <person name="Bhattacharyya M."/>
            <person name="Sandhu D."/>
            <person name="Valliyodan B."/>
            <person name="Lindquist E."/>
            <person name="Peto M."/>
            <person name="Grant D."/>
            <person name="Shu S."/>
            <person name="Goodstein D."/>
            <person name="Barry K."/>
            <person name="Futrell-Griggs M."/>
            <person name="Abernathy B."/>
            <person name="Du J."/>
            <person name="Tian Z."/>
            <person name="Zhu L."/>
            <person name="Gill N."/>
            <person name="Joshi T."/>
            <person name="Libault M."/>
            <person name="Sethuraman A."/>
            <person name="Zhang X."/>
            <person name="Shinozaki K."/>
            <person name="Nguyen H."/>
            <person name="Wing R."/>
            <person name="Cregan P."/>
            <person name="Specht J."/>
            <person name="Grimwood J."/>
            <person name="Rokhsar D."/>
            <person name="Stacey G."/>
            <person name="Shoemaker R."/>
            <person name="Jackson S."/>
        </authorList>
    </citation>
    <scope>NUCLEOTIDE SEQUENCE</scope>
    <source>
        <tissue evidence="2">Callus</tissue>
    </source>
</reference>
<feature type="domain" description="GH3 C-terminal" evidence="1">
    <location>
        <begin position="10"/>
        <end position="76"/>
    </location>
</feature>
<organism evidence="2">
    <name type="scientific">Glycine max</name>
    <name type="common">Soybean</name>
    <name type="synonym">Glycine hispida</name>
    <dbReference type="NCBI Taxonomy" id="3847"/>
    <lineage>
        <taxon>Eukaryota</taxon>
        <taxon>Viridiplantae</taxon>
        <taxon>Streptophyta</taxon>
        <taxon>Embryophyta</taxon>
        <taxon>Tracheophyta</taxon>
        <taxon>Spermatophyta</taxon>
        <taxon>Magnoliopsida</taxon>
        <taxon>eudicotyledons</taxon>
        <taxon>Gunneridae</taxon>
        <taxon>Pentapetalae</taxon>
        <taxon>rosids</taxon>
        <taxon>fabids</taxon>
        <taxon>Fabales</taxon>
        <taxon>Fabaceae</taxon>
        <taxon>Papilionoideae</taxon>
        <taxon>50 kb inversion clade</taxon>
        <taxon>NPAAA clade</taxon>
        <taxon>indigoferoid/millettioid clade</taxon>
        <taxon>Phaseoleae</taxon>
        <taxon>Glycine</taxon>
        <taxon>Glycine subgen. Soja</taxon>
    </lineage>
</organism>
<protein>
    <recommendedName>
        <fullName evidence="1">GH3 C-terminal domain-containing protein</fullName>
    </recommendedName>
</protein>
<dbReference type="Gramene" id="KRH12800">
    <property type="protein sequence ID" value="KRH12800"/>
    <property type="gene ID" value="GLYMA_15G195300"/>
</dbReference>
<dbReference type="Pfam" id="PF23572">
    <property type="entry name" value="GH3_C"/>
    <property type="match status" value="1"/>
</dbReference>
<name>K7MCI3_SOYBN</name>
<dbReference type="STRING" id="3847.K7MCI3"/>
<proteinExistence type="predicted"/>
<evidence type="ECO:0000313" key="4">
    <source>
        <dbReference type="Proteomes" id="UP000008827"/>
    </source>
</evidence>
<dbReference type="Proteomes" id="UP000008827">
    <property type="component" value="Chromosome 15"/>
</dbReference>
<dbReference type="PaxDb" id="3847-GLYMA15G23205.1"/>
<dbReference type="EnsemblPlants" id="KRH12800">
    <property type="protein sequence ID" value="KRH12800"/>
    <property type="gene ID" value="GLYMA_15G195300"/>
</dbReference>
<reference evidence="3" key="2">
    <citation type="submission" date="2018-02" db="UniProtKB">
        <authorList>
            <consortium name="EnsemblPlants"/>
        </authorList>
    </citation>
    <scope>IDENTIFICATION</scope>
    <source>
        <strain evidence="3">Williams 82</strain>
    </source>
</reference>
<dbReference type="InParanoid" id="K7MCI3"/>
<evidence type="ECO:0000313" key="3">
    <source>
        <dbReference type="EnsemblPlants" id="KRH12800"/>
    </source>
</evidence>
<accession>K7MCI3</accession>
<dbReference type="AlphaFoldDB" id="K7MCI3"/>
<evidence type="ECO:0000259" key="1">
    <source>
        <dbReference type="Pfam" id="PF23572"/>
    </source>
</evidence>
<dbReference type="SMR" id="K7MCI3"/>
<gene>
    <name evidence="2" type="ORF">GLYMA_15G195300</name>
</gene>